<evidence type="ECO:0000313" key="4">
    <source>
        <dbReference type="Proteomes" id="UP000254425"/>
    </source>
</evidence>
<dbReference type="Gene3D" id="3.40.50.850">
    <property type="entry name" value="Isochorismatase-like"/>
    <property type="match status" value="1"/>
</dbReference>
<dbReference type="PANTHER" id="PTHR43540">
    <property type="entry name" value="PEROXYUREIDOACRYLATE/UREIDOACRYLATE AMIDOHYDROLASE-RELATED"/>
    <property type="match status" value="1"/>
</dbReference>
<evidence type="ECO:0000259" key="2">
    <source>
        <dbReference type="Pfam" id="PF00857"/>
    </source>
</evidence>
<name>A0A345Y0U0_9ACTN</name>
<dbReference type="PANTHER" id="PTHR43540:SF6">
    <property type="entry name" value="ISOCHORISMATASE-LIKE DOMAIN-CONTAINING PROTEIN"/>
    <property type="match status" value="1"/>
</dbReference>
<evidence type="ECO:0000313" key="3">
    <source>
        <dbReference type="EMBL" id="AXK37506.1"/>
    </source>
</evidence>
<dbReference type="InterPro" id="IPR050272">
    <property type="entry name" value="Isochorismatase-like_hydrls"/>
</dbReference>
<keyword evidence="1 3" id="KW-0378">Hydrolase</keyword>
<dbReference type="KEGG" id="sarm:DVA86_20610"/>
<dbReference type="AlphaFoldDB" id="A0A345Y0U0"/>
<keyword evidence="4" id="KW-1185">Reference proteome</keyword>
<dbReference type="Proteomes" id="UP000254425">
    <property type="component" value="Chromosome"/>
</dbReference>
<dbReference type="SUPFAM" id="SSF52499">
    <property type="entry name" value="Isochorismatase-like hydrolases"/>
    <property type="match status" value="1"/>
</dbReference>
<sequence>MDLRTTALIVIDVQRGFINHNSRGVVPAVVELVDGWLAGGGAVVFSRFHNPAGSPYERITGWKRLRTADEQALVDELAPYVTRAAAVIDKGESSVFTEEGIRVFRQAGWTDLVLCGIDTDACVYDSAIAAYQRGYRPWIVTDACASTGGPEYHDAALLLASRNVSKTQLITSSSILASVSGPTGACA</sequence>
<dbReference type="Pfam" id="PF00857">
    <property type="entry name" value="Isochorismatase"/>
    <property type="match status" value="1"/>
</dbReference>
<dbReference type="InterPro" id="IPR000868">
    <property type="entry name" value="Isochorismatase-like_dom"/>
</dbReference>
<gene>
    <name evidence="3" type="ORF">DVA86_20610</name>
</gene>
<evidence type="ECO:0000256" key="1">
    <source>
        <dbReference type="ARBA" id="ARBA00022801"/>
    </source>
</evidence>
<accession>A0A345Y0U0</accession>
<dbReference type="CDD" id="cd00431">
    <property type="entry name" value="cysteine_hydrolases"/>
    <property type="match status" value="1"/>
</dbReference>
<dbReference type="InterPro" id="IPR036380">
    <property type="entry name" value="Isochorismatase-like_sf"/>
</dbReference>
<dbReference type="GO" id="GO:0016787">
    <property type="term" value="F:hydrolase activity"/>
    <property type="evidence" value="ECO:0007669"/>
    <property type="project" value="UniProtKB-KW"/>
</dbReference>
<organism evidence="3 4">
    <name type="scientific">Streptomyces armeniacus</name>
    <dbReference type="NCBI Taxonomy" id="83291"/>
    <lineage>
        <taxon>Bacteria</taxon>
        <taxon>Bacillati</taxon>
        <taxon>Actinomycetota</taxon>
        <taxon>Actinomycetes</taxon>
        <taxon>Kitasatosporales</taxon>
        <taxon>Streptomycetaceae</taxon>
        <taxon>Streptomyces</taxon>
    </lineage>
</organism>
<protein>
    <submittedName>
        <fullName evidence="3">Cysteine hydrolase</fullName>
    </submittedName>
</protein>
<feature type="domain" description="Isochorismatase-like" evidence="2">
    <location>
        <begin position="6"/>
        <end position="161"/>
    </location>
</feature>
<proteinExistence type="predicted"/>
<dbReference type="EMBL" id="CP031320">
    <property type="protein sequence ID" value="AXK37506.1"/>
    <property type="molecule type" value="Genomic_DNA"/>
</dbReference>
<reference evidence="3 4" key="1">
    <citation type="submission" date="2018-07" db="EMBL/GenBank/DDBJ databases">
        <title>Draft genome of the type strain Streptomyces armeniacus ATCC 15676.</title>
        <authorList>
            <person name="Labana P."/>
            <person name="Gosse J.T."/>
            <person name="Boddy C.N."/>
        </authorList>
    </citation>
    <scope>NUCLEOTIDE SEQUENCE [LARGE SCALE GENOMIC DNA]</scope>
    <source>
        <strain evidence="3 4">ATCC 15676</strain>
    </source>
</reference>